<dbReference type="InterPro" id="IPR050811">
    <property type="entry name" value="Phosphate_ABC_transporter"/>
</dbReference>
<dbReference type="AlphaFoldDB" id="A0A5C5X6S5"/>
<feature type="domain" description="PBP" evidence="3">
    <location>
        <begin position="41"/>
        <end position="292"/>
    </location>
</feature>
<dbReference type="Pfam" id="PF12849">
    <property type="entry name" value="PBP_like_2"/>
    <property type="match status" value="1"/>
</dbReference>
<evidence type="ECO:0000313" key="5">
    <source>
        <dbReference type="Proteomes" id="UP000317243"/>
    </source>
</evidence>
<dbReference type="SUPFAM" id="SSF53850">
    <property type="entry name" value="Periplasmic binding protein-like II"/>
    <property type="match status" value="1"/>
</dbReference>
<dbReference type="Proteomes" id="UP000317243">
    <property type="component" value="Unassembled WGS sequence"/>
</dbReference>
<comment type="caution">
    <text evidence="4">The sequence shown here is derived from an EMBL/GenBank/DDBJ whole genome shotgun (WGS) entry which is preliminary data.</text>
</comment>
<feature type="chain" id="PRO_5022752033" evidence="2">
    <location>
        <begin position="26"/>
        <end position="324"/>
    </location>
</feature>
<keyword evidence="5" id="KW-1185">Reference proteome</keyword>
<evidence type="ECO:0000256" key="1">
    <source>
        <dbReference type="ARBA" id="ARBA00022729"/>
    </source>
</evidence>
<accession>A0A5C5X6S5</accession>
<reference evidence="4 5" key="1">
    <citation type="submission" date="2019-02" db="EMBL/GenBank/DDBJ databases">
        <title>Deep-cultivation of Planctomycetes and their phenomic and genomic characterization uncovers novel biology.</title>
        <authorList>
            <person name="Wiegand S."/>
            <person name="Jogler M."/>
            <person name="Boedeker C."/>
            <person name="Pinto D."/>
            <person name="Vollmers J."/>
            <person name="Rivas-Marin E."/>
            <person name="Kohn T."/>
            <person name="Peeters S.H."/>
            <person name="Heuer A."/>
            <person name="Rast P."/>
            <person name="Oberbeckmann S."/>
            <person name="Bunk B."/>
            <person name="Jeske O."/>
            <person name="Meyerdierks A."/>
            <person name="Storesund J.E."/>
            <person name="Kallscheuer N."/>
            <person name="Luecker S."/>
            <person name="Lage O.M."/>
            <person name="Pohl T."/>
            <person name="Merkel B.J."/>
            <person name="Hornburger P."/>
            <person name="Mueller R.-W."/>
            <person name="Bruemmer F."/>
            <person name="Labrenz M."/>
            <person name="Spormann A.M."/>
            <person name="Op Den Camp H."/>
            <person name="Overmann J."/>
            <person name="Amann R."/>
            <person name="Jetten M.S.M."/>
            <person name="Mascher T."/>
            <person name="Medema M.H."/>
            <person name="Devos D.P."/>
            <person name="Kaster A.-K."/>
            <person name="Ovreas L."/>
            <person name="Rohde M."/>
            <person name="Galperin M.Y."/>
            <person name="Jogler C."/>
        </authorList>
    </citation>
    <scope>NUCLEOTIDE SEQUENCE [LARGE SCALE GENOMIC DNA]</scope>
    <source>
        <strain evidence="4 5">KOR42</strain>
    </source>
</reference>
<evidence type="ECO:0000259" key="3">
    <source>
        <dbReference type="Pfam" id="PF12849"/>
    </source>
</evidence>
<evidence type="ECO:0000256" key="2">
    <source>
        <dbReference type="SAM" id="SignalP"/>
    </source>
</evidence>
<dbReference type="PANTHER" id="PTHR30570">
    <property type="entry name" value="PERIPLASMIC PHOSPHATE BINDING COMPONENT OF PHOSPHATE ABC TRANSPORTER"/>
    <property type="match status" value="1"/>
</dbReference>
<gene>
    <name evidence="4" type="primary">pstS_2</name>
    <name evidence="4" type="ORF">KOR42_19860</name>
</gene>
<dbReference type="PANTHER" id="PTHR30570:SF6">
    <property type="entry name" value="PHOSPHATE-BINDING PROTEIN PSTS"/>
    <property type="match status" value="1"/>
</dbReference>
<evidence type="ECO:0000313" key="4">
    <source>
        <dbReference type="EMBL" id="TWT58604.1"/>
    </source>
</evidence>
<dbReference type="Gene3D" id="3.40.190.10">
    <property type="entry name" value="Periplasmic binding protein-like II"/>
    <property type="match status" value="2"/>
</dbReference>
<feature type="signal peptide" evidence="2">
    <location>
        <begin position="1"/>
        <end position="25"/>
    </location>
</feature>
<dbReference type="CDD" id="cd13566">
    <property type="entry name" value="PBP2_phosphate"/>
    <property type="match status" value="1"/>
</dbReference>
<dbReference type="EMBL" id="SIHI01000001">
    <property type="protein sequence ID" value="TWT58604.1"/>
    <property type="molecule type" value="Genomic_DNA"/>
</dbReference>
<protein>
    <submittedName>
        <fullName evidence="4">Phosphate-binding protein PstS</fullName>
    </submittedName>
</protein>
<name>A0A5C5X6S5_9PLAN</name>
<proteinExistence type="predicted"/>
<sequence precursor="true">MKLLGVRRSLEVAAMVLCVVSASGAETVDPTLPVYTRSEDLKGTLTLIGSNTMSQIGATWGAHFQRLYPDVTIDIKVQGATNAVTSVIDGEANFGLLSRSINENEVKAFYEKFGYVPTILTPALEPLAIYVHKDNPIESLSLAQLDAIYSTTLKRGESKVAMTWGDVGVTGQWASQPIEIHGRRELTGSQVFFQSAIMGGGEFRKEMIPHGTNLELVSALEKSKTGIGFAGSTFGTPELKIVPLSWKNGEEAVGIDQSNYPLVRRLQLVVNSRPDRPLNPLEREFIKYVFSQRGQQDVVISGFLPVPAGAANIALQAVGESTLN</sequence>
<keyword evidence="1 2" id="KW-0732">Signal</keyword>
<organism evidence="4 5">
    <name type="scientific">Thalassoglobus neptunius</name>
    <dbReference type="NCBI Taxonomy" id="1938619"/>
    <lineage>
        <taxon>Bacteria</taxon>
        <taxon>Pseudomonadati</taxon>
        <taxon>Planctomycetota</taxon>
        <taxon>Planctomycetia</taxon>
        <taxon>Planctomycetales</taxon>
        <taxon>Planctomycetaceae</taxon>
        <taxon>Thalassoglobus</taxon>
    </lineage>
</organism>
<dbReference type="InterPro" id="IPR024370">
    <property type="entry name" value="PBP_domain"/>
</dbReference>